<dbReference type="GO" id="GO:0004146">
    <property type="term" value="F:dihydrofolate reductase activity"/>
    <property type="evidence" value="ECO:0007669"/>
    <property type="project" value="UniProtKB-EC"/>
</dbReference>
<accession>I2F1H7</accession>
<reference evidence="8 9" key="1">
    <citation type="journal article" date="2012" name="Genome Biol. Evol.">
        <title>Genome Sequence of the Mesophilic Thermotogales Bacterium Mesotoga prima MesG1.Ag.4.2 Reveals the Largest Thermotogales Genome To Date.</title>
        <authorList>
            <person name="Zhaxybayeva O."/>
            <person name="Swithers K.S."/>
            <person name="Foght J."/>
            <person name="Green A.G."/>
            <person name="Bruce D."/>
            <person name="Detter C."/>
            <person name="Han S."/>
            <person name="Teshima H."/>
            <person name="Han J."/>
            <person name="Woyke T."/>
            <person name="Pitluck S."/>
            <person name="Nolan M."/>
            <person name="Ivanova N."/>
            <person name="Pati A."/>
            <person name="Land M.L."/>
            <person name="Dlutek M."/>
            <person name="Doolittle W.F."/>
            <person name="Noll K.M."/>
            <person name="Nesbo C.L."/>
        </authorList>
    </citation>
    <scope>NUCLEOTIDE SEQUENCE [LARGE SCALE GENOMIC DNA]</scope>
    <source>
        <strain evidence="9">mesG1.Ag.4.2</strain>
    </source>
</reference>
<dbReference type="GeneID" id="87105898"/>
<dbReference type="InterPro" id="IPR012259">
    <property type="entry name" value="DHFR"/>
</dbReference>
<dbReference type="AlphaFoldDB" id="I2F1H7"/>
<name>I2F1H7_9BACT</name>
<keyword evidence="6" id="KW-0560">Oxidoreductase</keyword>
<evidence type="ECO:0000256" key="3">
    <source>
        <dbReference type="ARBA" id="ARBA00012856"/>
    </source>
</evidence>
<proteinExistence type="inferred from homology"/>
<dbReference type="KEGG" id="mpg:Theba_0026"/>
<dbReference type="eggNOG" id="COG0262">
    <property type="taxonomic scope" value="Bacteria"/>
</dbReference>
<keyword evidence="9" id="KW-1185">Reference proteome</keyword>
<dbReference type="GO" id="GO:0046654">
    <property type="term" value="P:tetrahydrofolate biosynthetic process"/>
    <property type="evidence" value="ECO:0007669"/>
    <property type="project" value="UniProtKB-UniPathway"/>
</dbReference>
<dbReference type="PRINTS" id="PR00070">
    <property type="entry name" value="DHFR"/>
</dbReference>
<sequence>MKVIAVFASTLNGKISLSEDDKTEWTSREDKRYFKSLTSSVGIVIMGRKTHEAIGRALPDRLNIVLTRNPDYYRPSENLIFTSSTPKELLEDLEKKGHDEVCLIGGAETFDHFADLGLVNELHITFEPIIRTGIAGLGETMERDLDLSLKEFRKLGEAILTVYEVK</sequence>
<dbReference type="GO" id="GO:0046655">
    <property type="term" value="P:folic acid metabolic process"/>
    <property type="evidence" value="ECO:0007669"/>
    <property type="project" value="TreeGrafter"/>
</dbReference>
<dbReference type="GO" id="GO:0005829">
    <property type="term" value="C:cytosol"/>
    <property type="evidence" value="ECO:0007669"/>
    <property type="project" value="TreeGrafter"/>
</dbReference>
<dbReference type="EMBL" id="CP003532">
    <property type="protein sequence ID" value="AFK05780.1"/>
    <property type="molecule type" value="Genomic_DNA"/>
</dbReference>
<comment type="pathway">
    <text evidence="1">Cofactor biosynthesis; tetrahydrofolate biosynthesis; 5,6,7,8-tetrahydrofolate from 7,8-dihydrofolate: step 1/1.</text>
</comment>
<evidence type="ECO:0000256" key="2">
    <source>
        <dbReference type="ARBA" id="ARBA00009539"/>
    </source>
</evidence>
<dbReference type="PANTHER" id="PTHR48069:SF3">
    <property type="entry name" value="DIHYDROFOLATE REDUCTASE"/>
    <property type="match status" value="1"/>
</dbReference>
<dbReference type="SUPFAM" id="SSF53597">
    <property type="entry name" value="Dihydrofolate reductase-like"/>
    <property type="match status" value="1"/>
</dbReference>
<dbReference type="GO" id="GO:0006730">
    <property type="term" value="P:one-carbon metabolic process"/>
    <property type="evidence" value="ECO:0007669"/>
    <property type="project" value="UniProtKB-KW"/>
</dbReference>
<evidence type="ECO:0000313" key="9">
    <source>
        <dbReference type="Proteomes" id="UP000002881"/>
    </source>
</evidence>
<dbReference type="PROSITE" id="PS51330">
    <property type="entry name" value="DHFR_2"/>
    <property type="match status" value="1"/>
</dbReference>
<evidence type="ECO:0000256" key="4">
    <source>
        <dbReference type="ARBA" id="ARBA00022563"/>
    </source>
</evidence>
<dbReference type="CDD" id="cd00209">
    <property type="entry name" value="DHFR"/>
    <property type="match status" value="1"/>
</dbReference>
<gene>
    <name evidence="8" type="ORF">Theba_0026</name>
</gene>
<feature type="domain" description="DHFR" evidence="7">
    <location>
        <begin position="2"/>
        <end position="166"/>
    </location>
</feature>
<dbReference type="InterPro" id="IPR024072">
    <property type="entry name" value="DHFR-like_dom_sf"/>
</dbReference>
<evidence type="ECO:0000256" key="1">
    <source>
        <dbReference type="ARBA" id="ARBA00004903"/>
    </source>
</evidence>
<evidence type="ECO:0000256" key="6">
    <source>
        <dbReference type="ARBA" id="ARBA00023002"/>
    </source>
</evidence>
<comment type="similarity">
    <text evidence="2">Belongs to the dihydrofolate reductase family.</text>
</comment>
<dbReference type="InterPro" id="IPR001796">
    <property type="entry name" value="DHFR_dom"/>
</dbReference>
<keyword evidence="4" id="KW-0554">One-carbon metabolism</keyword>
<keyword evidence="5" id="KW-0521">NADP</keyword>
<evidence type="ECO:0000313" key="8">
    <source>
        <dbReference type="EMBL" id="AFK05780.1"/>
    </source>
</evidence>
<dbReference type="GO" id="GO:0046452">
    <property type="term" value="P:dihydrofolate metabolic process"/>
    <property type="evidence" value="ECO:0007669"/>
    <property type="project" value="TreeGrafter"/>
</dbReference>
<dbReference type="GO" id="GO:0050661">
    <property type="term" value="F:NADP binding"/>
    <property type="evidence" value="ECO:0007669"/>
    <property type="project" value="InterPro"/>
</dbReference>
<evidence type="ECO:0000259" key="7">
    <source>
        <dbReference type="PROSITE" id="PS51330"/>
    </source>
</evidence>
<evidence type="ECO:0000256" key="5">
    <source>
        <dbReference type="ARBA" id="ARBA00022857"/>
    </source>
</evidence>
<dbReference type="UniPathway" id="UPA00077">
    <property type="reaction ID" value="UER00158"/>
</dbReference>
<dbReference type="PANTHER" id="PTHR48069">
    <property type="entry name" value="DIHYDROFOLATE REDUCTASE"/>
    <property type="match status" value="1"/>
</dbReference>
<dbReference type="Pfam" id="PF00186">
    <property type="entry name" value="DHFR_1"/>
    <property type="match status" value="1"/>
</dbReference>
<dbReference type="Proteomes" id="UP000002881">
    <property type="component" value="Chromosome"/>
</dbReference>
<dbReference type="HOGENOM" id="CLU_043966_4_4_0"/>
<protein>
    <recommendedName>
        <fullName evidence="3">dihydrofolate reductase</fullName>
        <ecNumber evidence="3">1.5.1.3</ecNumber>
    </recommendedName>
</protein>
<dbReference type="EC" id="1.5.1.3" evidence="3"/>
<dbReference type="Gene3D" id="3.40.430.10">
    <property type="entry name" value="Dihydrofolate Reductase, subunit A"/>
    <property type="match status" value="1"/>
</dbReference>
<dbReference type="RefSeq" id="WP_014729960.1">
    <property type="nucleotide sequence ID" value="NC_017934.1"/>
</dbReference>
<dbReference type="STRING" id="660470.Theba_0026"/>
<organism evidence="8 9">
    <name type="scientific">Mesotoga prima MesG1.Ag.4.2</name>
    <dbReference type="NCBI Taxonomy" id="660470"/>
    <lineage>
        <taxon>Bacteria</taxon>
        <taxon>Thermotogati</taxon>
        <taxon>Thermotogota</taxon>
        <taxon>Thermotogae</taxon>
        <taxon>Kosmotogales</taxon>
        <taxon>Kosmotogaceae</taxon>
        <taxon>Mesotoga</taxon>
    </lineage>
</organism>